<dbReference type="Proteomes" id="UP000053258">
    <property type="component" value="Unassembled WGS sequence"/>
</dbReference>
<dbReference type="GO" id="GO:0016787">
    <property type="term" value="F:hydrolase activity"/>
    <property type="evidence" value="ECO:0007669"/>
    <property type="project" value="UniProtKB-KW"/>
</dbReference>
<feature type="transmembrane region" description="Helical" evidence="19">
    <location>
        <begin position="321"/>
        <end position="340"/>
    </location>
</feature>
<protein>
    <submittedName>
        <fullName evidence="22">Interleukin-1 receptor-like 2</fullName>
    </submittedName>
</protein>
<dbReference type="FunFam" id="3.40.50.10140:FF:000002">
    <property type="entry name" value="Interleukin 1 receptor accessory protein"/>
    <property type="match status" value="1"/>
</dbReference>
<dbReference type="SMART" id="SM00255">
    <property type="entry name" value="TIR"/>
    <property type="match status" value="1"/>
</dbReference>
<dbReference type="Gene3D" id="2.60.40.10">
    <property type="entry name" value="Immunoglobulins"/>
    <property type="match status" value="3"/>
</dbReference>
<dbReference type="Pfam" id="PF01582">
    <property type="entry name" value="TIR"/>
    <property type="match status" value="1"/>
</dbReference>
<evidence type="ECO:0000256" key="17">
    <source>
        <dbReference type="ARBA" id="ARBA00023198"/>
    </source>
</evidence>
<keyword evidence="18" id="KW-0393">Immunoglobulin domain</keyword>
<dbReference type="InterPro" id="IPR000157">
    <property type="entry name" value="TIR_dom"/>
</dbReference>
<keyword evidence="10" id="KW-0378">Hydrolase</keyword>
<dbReference type="PROSITE" id="PS50835">
    <property type="entry name" value="IG_LIKE"/>
    <property type="match status" value="3"/>
</dbReference>
<evidence type="ECO:0000256" key="4">
    <source>
        <dbReference type="ARBA" id="ARBA00009752"/>
    </source>
</evidence>
<dbReference type="PANTHER" id="PTHR11890">
    <property type="entry name" value="INTERLEUKIN-1 RECEPTOR FAMILY MEMBER"/>
    <property type="match status" value="1"/>
</dbReference>
<dbReference type="FunFam" id="2.60.40.10:FF:000284">
    <property type="entry name" value="interleukin-1 receptor accessory protein-like 1"/>
    <property type="match status" value="1"/>
</dbReference>
<keyword evidence="5" id="KW-1003">Cell membrane</keyword>
<dbReference type="PANTHER" id="PTHR11890:SF26">
    <property type="entry name" value="INTERLEUKIN-1 RECEPTOR TYPE 1"/>
    <property type="match status" value="1"/>
</dbReference>
<accession>A0A093S9H5</accession>
<evidence type="ECO:0000256" key="11">
    <source>
        <dbReference type="ARBA" id="ARBA00022989"/>
    </source>
</evidence>
<feature type="domain" description="TIR" evidence="20">
    <location>
        <begin position="372"/>
        <end position="527"/>
    </location>
</feature>
<evidence type="ECO:0000313" key="22">
    <source>
        <dbReference type="EMBL" id="KFW79514.1"/>
    </source>
</evidence>
<organism evidence="22 23">
    <name type="scientific">Manacus vitellinus</name>
    <name type="common">golden-collared manakin</name>
    <dbReference type="NCBI Taxonomy" id="328815"/>
    <lineage>
        <taxon>Eukaryota</taxon>
        <taxon>Metazoa</taxon>
        <taxon>Chordata</taxon>
        <taxon>Craniata</taxon>
        <taxon>Vertebrata</taxon>
        <taxon>Euteleostomi</taxon>
        <taxon>Archelosauria</taxon>
        <taxon>Archosauria</taxon>
        <taxon>Dinosauria</taxon>
        <taxon>Saurischia</taxon>
        <taxon>Theropoda</taxon>
        <taxon>Coelurosauria</taxon>
        <taxon>Aves</taxon>
        <taxon>Neognathae</taxon>
        <taxon>Neoaves</taxon>
        <taxon>Telluraves</taxon>
        <taxon>Australaves</taxon>
        <taxon>Passeriformes</taxon>
        <taxon>Pipridae</taxon>
        <taxon>Manacus</taxon>
    </lineage>
</organism>
<evidence type="ECO:0000259" key="20">
    <source>
        <dbReference type="PROSITE" id="PS50104"/>
    </source>
</evidence>
<dbReference type="SUPFAM" id="SSF52200">
    <property type="entry name" value="Toll/Interleukin receptor TIR domain"/>
    <property type="match status" value="1"/>
</dbReference>
<keyword evidence="8" id="KW-0732">Signal</keyword>
<comment type="similarity">
    <text evidence="4">Belongs to the interleukin-1 receptor family.</text>
</comment>
<dbReference type="SMART" id="SM00409">
    <property type="entry name" value="IG"/>
    <property type="match status" value="3"/>
</dbReference>
<dbReference type="OrthoDB" id="6132459at2759"/>
<sequence>LFLLEKCETYDAMLEQILVPDGQPLAVNCSPEKSLKSGSYNLTWYKVGNQTAVPRDKLSRVHQQKNLIWFLPAILEDSGDYECVIRNLTSWKKMCTKVTVFEKIDGLCLNEKFAVEEVIFTSSSAKVVCPHLDYFRNEKDIQPVRWYKDCQLLEGKRFAFSNSNLIIFNVTVHDQGNYTCETTCNYNGKQYNISRDVSLIVEVSQPKKPPEISYPRNNSIEVELGSQVTVDCNTTGADGYEVFWMGNGVYIDVFYMSRISASPYEEETSNDGRPVHSVKLIISEVTSEDYEQPFVCQASNAFGQVASYIILKHRVPDIQRWLTGVLVSLLILTFIVLIIYKTFKIDLVLWYRNSVCALTSKEEMFVFVLDGKTYDAYVLYAKSSEGKSFYCLETFVRRILPDVLEKQCGYNLFIFGRDDLPGEAVVSVADETLKRSRRLMIILGSETSSCCLLEDTSEQQLAMYNALIRDGIQVILIEMDEIQDYTSMPESIRYIKQKHGAIQWKGDFSEKSCSANTRFWKKVRYQMPFRKKVSYSEVYLLPLTSNNSTAKGS</sequence>
<evidence type="ECO:0000256" key="15">
    <source>
        <dbReference type="ARBA" id="ARBA00023170"/>
    </source>
</evidence>
<dbReference type="PRINTS" id="PR01537">
    <property type="entry name" value="INTRLKN1R1F"/>
</dbReference>
<evidence type="ECO:0000256" key="5">
    <source>
        <dbReference type="ARBA" id="ARBA00022475"/>
    </source>
</evidence>
<evidence type="ECO:0000256" key="3">
    <source>
        <dbReference type="ARBA" id="ARBA00004613"/>
    </source>
</evidence>
<keyword evidence="7 19" id="KW-0812">Transmembrane</keyword>
<dbReference type="InterPro" id="IPR015621">
    <property type="entry name" value="IL-1_rcpt_fam"/>
</dbReference>
<dbReference type="STRING" id="328815.ENSMVIP00005024897"/>
<evidence type="ECO:0000256" key="10">
    <source>
        <dbReference type="ARBA" id="ARBA00022801"/>
    </source>
</evidence>
<dbReference type="Pfam" id="PF13927">
    <property type="entry name" value="Ig_3"/>
    <property type="match status" value="1"/>
</dbReference>
<dbReference type="InterPro" id="IPR035897">
    <property type="entry name" value="Toll_tir_struct_dom_sf"/>
</dbReference>
<dbReference type="InterPro" id="IPR003598">
    <property type="entry name" value="Ig_sub2"/>
</dbReference>
<dbReference type="PROSITE" id="PS50104">
    <property type="entry name" value="TIR"/>
    <property type="match status" value="1"/>
</dbReference>
<keyword evidence="11 19" id="KW-1133">Transmembrane helix</keyword>
<dbReference type="InterPro" id="IPR004076">
    <property type="entry name" value="IL-1_rcpt_I-typ"/>
</dbReference>
<dbReference type="PRINTS" id="PR01538">
    <property type="entry name" value="INTRLEUKN1R1"/>
</dbReference>
<evidence type="ECO:0000256" key="13">
    <source>
        <dbReference type="ARBA" id="ARBA00023136"/>
    </source>
</evidence>
<proteinExistence type="inferred from homology"/>
<evidence type="ECO:0000256" key="19">
    <source>
        <dbReference type="SAM" id="Phobius"/>
    </source>
</evidence>
<dbReference type="SUPFAM" id="SSF48726">
    <property type="entry name" value="Immunoglobulin"/>
    <property type="match status" value="3"/>
</dbReference>
<dbReference type="InterPro" id="IPR004074">
    <property type="entry name" value="IL-1_rcpt_I/II-typ"/>
</dbReference>
<feature type="non-terminal residue" evidence="22">
    <location>
        <position position="1"/>
    </location>
</feature>
<feature type="domain" description="Ig-like" evidence="21">
    <location>
        <begin position="8"/>
        <end position="99"/>
    </location>
</feature>
<dbReference type="InterPro" id="IPR007110">
    <property type="entry name" value="Ig-like_dom"/>
</dbReference>
<evidence type="ECO:0000256" key="18">
    <source>
        <dbReference type="ARBA" id="ARBA00023319"/>
    </source>
</evidence>
<dbReference type="SMART" id="SM00408">
    <property type="entry name" value="IGc2"/>
    <property type="match status" value="3"/>
</dbReference>
<dbReference type="GO" id="GO:0004909">
    <property type="term" value="F:interleukin-1, type I, activating receptor activity"/>
    <property type="evidence" value="ECO:0007669"/>
    <property type="project" value="InterPro"/>
</dbReference>
<comment type="subcellular location">
    <subcellularLocation>
        <location evidence="1">Cell membrane</location>
    </subcellularLocation>
    <subcellularLocation>
        <location evidence="2">Membrane</location>
        <topology evidence="2">Single-pass type I membrane protein</topology>
    </subcellularLocation>
    <subcellularLocation>
        <location evidence="3">Secreted</location>
    </subcellularLocation>
</comment>
<feature type="domain" description="Ig-like" evidence="21">
    <location>
        <begin position="122"/>
        <end position="198"/>
    </location>
</feature>
<evidence type="ECO:0000256" key="8">
    <source>
        <dbReference type="ARBA" id="ARBA00022729"/>
    </source>
</evidence>
<keyword evidence="14" id="KW-1015">Disulfide bond</keyword>
<dbReference type="InterPro" id="IPR013783">
    <property type="entry name" value="Ig-like_fold"/>
</dbReference>
<feature type="non-terminal residue" evidence="22">
    <location>
        <position position="553"/>
    </location>
</feature>
<evidence type="ECO:0000256" key="12">
    <source>
        <dbReference type="ARBA" id="ARBA00023027"/>
    </source>
</evidence>
<dbReference type="PRINTS" id="PR01536">
    <property type="entry name" value="INTRLKN1R12F"/>
</dbReference>
<evidence type="ECO:0000256" key="1">
    <source>
        <dbReference type="ARBA" id="ARBA00004236"/>
    </source>
</evidence>
<keyword evidence="9" id="KW-0677">Repeat</keyword>
<dbReference type="InterPro" id="IPR003599">
    <property type="entry name" value="Ig_sub"/>
</dbReference>
<name>A0A093S9H5_9PASS</name>
<dbReference type="Pfam" id="PF13895">
    <property type="entry name" value="Ig_2"/>
    <property type="match status" value="1"/>
</dbReference>
<keyword evidence="12" id="KW-0520">NAD</keyword>
<dbReference type="InterPro" id="IPR036179">
    <property type="entry name" value="Ig-like_dom_sf"/>
</dbReference>
<gene>
    <name evidence="22" type="ORF">N305_04603</name>
</gene>
<keyword evidence="13 19" id="KW-0472">Membrane</keyword>
<evidence type="ECO:0000259" key="21">
    <source>
        <dbReference type="PROSITE" id="PS50835"/>
    </source>
</evidence>
<dbReference type="AlphaFoldDB" id="A0A093S9H5"/>
<evidence type="ECO:0000256" key="14">
    <source>
        <dbReference type="ARBA" id="ARBA00023157"/>
    </source>
</evidence>
<dbReference type="GO" id="GO:0005576">
    <property type="term" value="C:extracellular region"/>
    <property type="evidence" value="ECO:0007669"/>
    <property type="project" value="UniProtKB-SubCell"/>
</dbReference>
<evidence type="ECO:0000256" key="6">
    <source>
        <dbReference type="ARBA" id="ARBA00022525"/>
    </source>
</evidence>
<dbReference type="FunFam" id="2.60.40.10:FF:000188">
    <property type="entry name" value="Interleukin-1 receptor accessory protein-like 1"/>
    <property type="match status" value="1"/>
</dbReference>
<reference evidence="22 23" key="1">
    <citation type="submission" date="2014-06" db="EMBL/GenBank/DDBJ databases">
        <title>Genome evolution of avian class.</title>
        <authorList>
            <person name="Zhang G."/>
            <person name="Li C."/>
        </authorList>
    </citation>
    <scope>NUCLEOTIDE SEQUENCE [LARGE SCALE GENOMIC DNA]</scope>
    <source>
        <strain evidence="22">BGI_N305</strain>
    </source>
</reference>
<evidence type="ECO:0000256" key="7">
    <source>
        <dbReference type="ARBA" id="ARBA00022692"/>
    </source>
</evidence>
<dbReference type="GO" id="GO:0005886">
    <property type="term" value="C:plasma membrane"/>
    <property type="evidence" value="ECO:0007669"/>
    <property type="project" value="UniProtKB-SubCell"/>
</dbReference>
<keyword evidence="15 22" id="KW-0675">Receptor</keyword>
<evidence type="ECO:0000313" key="23">
    <source>
        <dbReference type="Proteomes" id="UP000053258"/>
    </source>
</evidence>
<keyword evidence="16" id="KW-0325">Glycoprotein</keyword>
<keyword evidence="6" id="KW-0964">Secreted</keyword>
<evidence type="ECO:0000256" key="9">
    <source>
        <dbReference type="ARBA" id="ARBA00022737"/>
    </source>
</evidence>
<keyword evidence="23" id="KW-1185">Reference proteome</keyword>
<dbReference type="EMBL" id="KL670503">
    <property type="protein sequence ID" value="KFW79514.1"/>
    <property type="molecule type" value="Genomic_DNA"/>
</dbReference>
<dbReference type="Gene3D" id="3.40.50.10140">
    <property type="entry name" value="Toll/interleukin-1 receptor homology (TIR) domain"/>
    <property type="match status" value="1"/>
</dbReference>
<evidence type="ECO:0000256" key="16">
    <source>
        <dbReference type="ARBA" id="ARBA00023180"/>
    </source>
</evidence>
<dbReference type="FunFam" id="2.60.40.10:FF:001302">
    <property type="entry name" value="Interleukin 1 receptor like 2"/>
    <property type="match status" value="1"/>
</dbReference>
<keyword evidence="17" id="KW-0395">Inflammatory response</keyword>
<feature type="domain" description="Ig-like" evidence="21">
    <location>
        <begin position="210"/>
        <end position="300"/>
    </location>
</feature>
<dbReference type="GO" id="GO:0050727">
    <property type="term" value="P:regulation of inflammatory response"/>
    <property type="evidence" value="ECO:0007669"/>
    <property type="project" value="TreeGrafter"/>
</dbReference>
<dbReference type="GO" id="GO:0006954">
    <property type="term" value="P:inflammatory response"/>
    <property type="evidence" value="ECO:0007669"/>
    <property type="project" value="UniProtKB-KW"/>
</dbReference>
<evidence type="ECO:0000256" key="2">
    <source>
        <dbReference type="ARBA" id="ARBA00004479"/>
    </source>
</evidence>